<dbReference type="SUPFAM" id="SSF53335">
    <property type="entry name" value="S-adenosyl-L-methionine-dependent methyltransferases"/>
    <property type="match status" value="1"/>
</dbReference>
<dbReference type="Gene3D" id="3.40.50.150">
    <property type="entry name" value="Vaccinia Virus protein VP39"/>
    <property type="match status" value="1"/>
</dbReference>
<evidence type="ECO:0000313" key="3">
    <source>
        <dbReference type="Proteomes" id="UP001501758"/>
    </source>
</evidence>
<accession>A0ABN1J8E3</accession>
<sequence length="323" mass="37712">MRLITLDDIIETYTKFRQRGLPFIMSKLNLNAIKRTKSAFNELDISSANWWIIPKVQKRWNLLITGDPNLEYEDFVMQNYLNERKDLKMLSLGSGICSHELTFAGYDNFKEILCLDINEVLFDQARKIAHDKGLKSINFQIQDLYNYEFPENYFDIVLFHASLHHFKDIENLVGKKIKKTLKSDGKLIINEFVGADRLQFPKHQIIATNIALQSIPKSYRKRFKLNIYKNKFYGSGMIRMILADPSECVDSSQIIPSIHKHYKTIYEASYGGNLLPNVLKDIAHHFVTLNDEKEQILDGLFEYEDTYIKTHSSDFVFGIYQNT</sequence>
<dbReference type="Proteomes" id="UP001501758">
    <property type="component" value="Unassembled WGS sequence"/>
</dbReference>
<gene>
    <name evidence="2" type="ORF">GCM10009430_44710</name>
</gene>
<name>A0ABN1J8E3_9FLAO</name>
<organism evidence="2 3">
    <name type="scientific">Aquimarina litoralis</name>
    <dbReference type="NCBI Taxonomy" id="584605"/>
    <lineage>
        <taxon>Bacteria</taxon>
        <taxon>Pseudomonadati</taxon>
        <taxon>Bacteroidota</taxon>
        <taxon>Flavobacteriia</taxon>
        <taxon>Flavobacteriales</taxon>
        <taxon>Flavobacteriaceae</taxon>
        <taxon>Aquimarina</taxon>
    </lineage>
</organism>
<feature type="domain" description="Methyltransferase type 11" evidence="1">
    <location>
        <begin position="92"/>
        <end position="189"/>
    </location>
</feature>
<dbReference type="EMBL" id="BAAAGE010000006">
    <property type="protein sequence ID" value="GAA0731973.1"/>
    <property type="molecule type" value="Genomic_DNA"/>
</dbReference>
<dbReference type="Pfam" id="PF08241">
    <property type="entry name" value="Methyltransf_11"/>
    <property type="match status" value="1"/>
</dbReference>
<dbReference type="RefSeq" id="WP_343914471.1">
    <property type="nucleotide sequence ID" value="NZ_BAAAGE010000006.1"/>
</dbReference>
<protein>
    <recommendedName>
        <fullName evidence="1">Methyltransferase type 11 domain-containing protein</fullName>
    </recommendedName>
</protein>
<dbReference type="CDD" id="cd02440">
    <property type="entry name" value="AdoMet_MTases"/>
    <property type="match status" value="1"/>
</dbReference>
<proteinExistence type="predicted"/>
<dbReference type="PANTHER" id="PTHR43861">
    <property type="entry name" value="TRANS-ACONITATE 2-METHYLTRANSFERASE-RELATED"/>
    <property type="match status" value="1"/>
</dbReference>
<evidence type="ECO:0000259" key="1">
    <source>
        <dbReference type="Pfam" id="PF08241"/>
    </source>
</evidence>
<evidence type="ECO:0000313" key="2">
    <source>
        <dbReference type="EMBL" id="GAA0731973.1"/>
    </source>
</evidence>
<dbReference type="InterPro" id="IPR029063">
    <property type="entry name" value="SAM-dependent_MTases_sf"/>
</dbReference>
<keyword evidence="3" id="KW-1185">Reference proteome</keyword>
<dbReference type="InterPro" id="IPR013216">
    <property type="entry name" value="Methyltransf_11"/>
</dbReference>
<comment type="caution">
    <text evidence="2">The sequence shown here is derived from an EMBL/GenBank/DDBJ whole genome shotgun (WGS) entry which is preliminary data.</text>
</comment>
<dbReference type="PANTHER" id="PTHR43861:SF1">
    <property type="entry name" value="TRANS-ACONITATE 2-METHYLTRANSFERASE"/>
    <property type="match status" value="1"/>
</dbReference>
<reference evidence="2 3" key="1">
    <citation type="journal article" date="2019" name="Int. J. Syst. Evol. Microbiol.">
        <title>The Global Catalogue of Microorganisms (GCM) 10K type strain sequencing project: providing services to taxonomists for standard genome sequencing and annotation.</title>
        <authorList>
            <consortium name="The Broad Institute Genomics Platform"/>
            <consortium name="The Broad Institute Genome Sequencing Center for Infectious Disease"/>
            <person name="Wu L."/>
            <person name="Ma J."/>
        </authorList>
    </citation>
    <scope>NUCLEOTIDE SEQUENCE [LARGE SCALE GENOMIC DNA]</scope>
    <source>
        <strain evidence="2 3">JCM 15974</strain>
    </source>
</reference>